<gene>
    <name evidence="4" type="primary">LOC115828833</name>
</gene>
<dbReference type="RefSeq" id="XP_030648791.1">
    <property type="nucleotide sequence ID" value="XM_030792931.1"/>
</dbReference>
<proteinExistence type="predicted"/>
<dbReference type="AlphaFoldDB" id="A0A6J2WX71"/>
<dbReference type="Pfam" id="PF00622">
    <property type="entry name" value="SPRY"/>
    <property type="match status" value="1"/>
</dbReference>
<dbReference type="PANTHER" id="PTHR24103">
    <property type="entry name" value="E3 UBIQUITIN-PROTEIN LIGASE TRIM"/>
    <property type="match status" value="1"/>
</dbReference>
<evidence type="ECO:0000313" key="4">
    <source>
        <dbReference type="RefSeq" id="XP_030648791.1"/>
    </source>
</evidence>
<dbReference type="GeneID" id="115828833"/>
<dbReference type="SMART" id="SM00449">
    <property type="entry name" value="SPRY"/>
    <property type="match status" value="1"/>
</dbReference>
<name>A0A6J2WX71_CHACN</name>
<dbReference type="InterPro" id="IPR050143">
    <property type="entry name" value="TRIM/RBCC"/>
</dbReference>
<evidence type="ECO:0000313" key="3">
    <source>
        <dbReference type="Proteomes" id="UP000504632"/>
    </source>
</evidence>
<feature type="region of interest" description="Disordered" evidence="1">
    <location>
        <begin position="109"/>
        <end position="128"/>
    </location>
</feature>
<evidence type="ECO:0000256" key="1">
    <source>
        <dbReference type="SAM" id="MobiDB-lite"/>
    </source>
</evidence>
<dbReference type="Proteomes" id="UP000504632">
    <property type="component" value="Chromosome 15"/>
</dbReference>
<dbReference type="Pfam" id="PF13765">
    <property type="entry name" value="PRY"/>
    <property type="match status" value="1"/>
</dbReference>
<dbReference type="OrthoDB" id="9049620at2759"/>
<accession>A0A6J2WX71</accession>
<evidence type="ECO:0000259" key="2">
    <source>
        <dbReference type="PROSITE" id="PS50188"/>
    </source>
</evidence>
<dbReference type="InParanoid" id="A0A6J2WX71"/>
<dbReference type="InterPro" id="IPR006574">
    <property type="entry name" value="PRY"/>
</dbReference>
<feature type="domain" description="B30.2/SPRY" evidence="2">
    <location>
        <begin position="68"/>
        <end position="280"/>
    </location>
</feature>
<organism evidence="3 4">
    <name type="scientific">Chanos chanos</name>
    <name type="common">Milkfish</name>
    <name type="synonym">Mugil chanos</name>
    <dbReference type="NCBI Taxonomy" id="29144"/>
    <lineage>
        <taxon>Eukaryota</taxon>
        <taxon>Metazoa</taxon>
        <taxon>Chordata</taxon>
        <taxon>Craniata</taxon>
        <taxon>Vertebrata</taxon>
        <taxon>Euteleostomi</taxon>
        <taxon>Actinopterygii</taxon>
        <taxon>Neopterygii</taxon>
        <taxon>Teleostei</taxon>
        <taxon>Ostariophysi</taxon>
        <taxon>Gonorynchiformes</taxon>
        <taxon>Chanidae</taxon>
        <taxon>Chanos</taxon>
    </lineage>
</organism>
<dbReference type="InterPro" id="IPR001870">
    <property type="entry name" value="B30.2/SPRY"/>
</dbReference>
<dbReference type="PRINTS" id="PR01407">
    <property type="entry name" value="BUTYPHLNCDUF"/>
</dbReference>
<protein>
    <submittedName>
        <fullName evidence="4">Nuclear factor 7, ovary-like</fullName>
    </submittedName>
</protein>
<dbReference type="SMART" id="SM00589">
    <property type="entry name" value="PRY"/>
    <property type="match status" value="1"/>
</dbReference>
<dbReference type="Gene3D" id="2.60.120.920">
    <property type="match status" value="1"/>
</dbReference>
<sequence>MWPLLYTVKTTERDSRLEGVTFLQDHRNNLKISNVFLQKYQFTMKRIWQCKQSPEKVKSSLINVSEHVGNLRFRVWNKMQQITPYTPVTLNPNTANSFLLVSDDLTTVRDSGEDEDDHADDEDQKLPDTAERFTCCGEMLGFEGFDSGSHNWVVEVGDSSDWIVGVAGASVSRKSLVAACPENRIWGMSLRRGLYEALESPSVRLLVAPSVPHQTTPPPRRPRRVRVCLDWDRHRVNFSDPDNGRHLYTFMHTFSEKLFPYFSTSCVSCPLKIVPATVTITMSCQGQEEEEVEGESLLEMSVKSGLRVLDYLTIPEPKHLPNL</sequence>
<dbReference type="PROSITE" id="PS50188">
    <property type="entry name" value="B302_SPRY"/>
    <property type="match status" value="1"/>
</dbReference>
<keyword evidence="3" id="KW-1185">Reference proteome</keyword>
<dbReference type="InterPro" id="IPR043136">
    <property type="entry name" value="B30.2/SPRY_sf"/>
</dbReference>
<reference evidence="4" key="1">
    <citation type="submission" date="2025-08" db="UniProtKB">
        <authorList>
            <consortium name="RefSeq"/>
        </authorList>
    </citation>
    <scope>IDENTIFICATION</scope>
</reference>
<dbReference type="InterPro" id="IPR003879">
    <property type="entry name" value="Butyrophylin_SPRY"/>
</dbReference>
<dbReference type="InterPro" id="IPR013320">
    <property type="entry name" value="ConA-like_dom_sf"/>
</dbReference>
<feature type="compositionally biased region" description="Acidic residues" evidence="1">
    <location>
        <begin position="112"/>
        <end position="123"/>
    </location>
</feature>
<dbReference type="SUPFAM" id="SSF49899">
    <property type="entry name" value="Concanavalin A-like lectins/glucanases"/>
    <property type="match status" value="1"/>
</dbReference>
<dbReference type="InterPro" id="IPR003877">
    <property type="entry name" value="SPRY_dom"/>
</dbReference>